<sequence length="128" mass="13950">MLELDKHLRQFRGERLPFLPALVDLGSGAVAFGDLGVDLGSELLAAELERCAVETELVNAVLDLAAGLHHGGSVHFCSKQRLELVCRERDGSRALQVLLDDGVDFAAVFEQLFGVIDLQSELFALFDL</sequence>
<dbReference type="Proteomes" id="UP000769157">
    <property type="component" value="Unassembled WGS sequence"/>
</dbReference>
<name>A0A9P8T0C7_9ASCO</name>
<comment type="caution">
    <text evidence="1">The sequence shown here is derived from an EMBL/GenBank/DDBJ whole genome shotgun (WGS) entry which is preliminary data.</text>
</comment>
<dbReference type="AlphaFoldDB" id="A0A9P8T0C7"/>
<dbReference type="GeneID" id="70238452"/>
<evidence type="ECO:0000313" key="1">
    <source>
        <dbReference type="EMBL" id="KAH3661638.1"/>
    </source>
</evidence>
<dbReference type="EMBL" id="JAEUBE010000439">
    <property type="protein sequence ID" value="KAH3661638.1"/>
    <property type="molecule type" value="Genomic_DNA"/>
</dbReference>
<gene>
    <name evidence="1" type="ORF">OGAPHI_006488</name>
</gene>
<keyword evidence="2" id="KW-1185">Reference proteome</keyword>
<reference evidence="1" key="1">
    <citation type="journal article" date="2021" name="Open Biol.">
        <title>Shared evolutionary footprints suggest mitochondrial oxidative damage underlies multiple complex I losses in fungi.</title>
        <authorList>
            <person name="Schikora-Tamarit M.A."/>
            <person name="Marcet-Houben M."/>
            <person name="Nosek J."/>
            <person name="Gabaldon T."/>
        </authorList>
    </citation>
    <scope>NUCLEOTIDE SEQUENCE</scope>
    <source>
        <strain evidence="1">CBS6075</strain>
    </source>
</reference>
<evidence type="ECO:0000313" key="2">
    <source>
        <dbReference type="Proteomes" id="UP000769157"/>
    </source>
</evidence>
<protein>
    <submittedName>
        <fullName evidence="1">Uncharacterized protein</fullName>
    </submittedName>
</protein>
<proteinExistence type="predicted"/>
<organism evidence="1 2">
    <name type="scientific">Ogataea philodendri</name>
    <dbReference type="NCBI Taxonomy" id="1378263"/>
    <lineage>
        <taxon>Eukaryota</taxon>
        <taxon>Fungi</taxon>
        <taxon>Dikarya</taxon>
        <taxon>Ascomycota</taxon>
        <taxon>Saccharomycotina</taxon>
        <taxon>Pichiomycetes</taxon>
        <taxon>Pichiales</taxon>
        <taxon>Pichiaceae</taxon>
        <taxon>Ogataea</taxon>
    </lineage>
</organism>
<accession>A0A9P8T0C7</accession>
<dbReference type="RefSeq" id="XP_046058751.1">
    <property type="nucleotide sequence ID" value="XM_046207779.1"/>
</dbReference>
<reference evidence="1" key="2">
    <citation type="submission" date="2021-01" db="EMBL/GenBank/DDBJ databases">
        <authorList>
            <person name="Schikora-Tamarit M.A."/>
        </authorList>
    </citation>
    <scope>NUCLEOTIDE SEQUENCE</scope>
    <source>
        <strain evidence="1">CBS6075</strain>
    </source>
</reference>